<evidence type="ECO:0000313" key="3">
    <source>
        <dbReference type="Proteomes" id="UP000608594"/>
    </source>
</evidence>
<reference evidence="2" key="1">
    <citation type="submission" date="2020-08" db="EMBL/GenBank/DDBJ databases">
        <title>Paracoccus amoyensis sp. nov., isolated from the surface seawater at coast of Xiamen, Fujian.</title>
        <authorList>
            <person name="Lyu L."/>
        </authorList>
    </citation>
    <scope>NUCLEOTIDE SEQUENCE</scope>
    <source>
        <strain evidence="2">11-3</strain>
    </source>
</reference>
<dbReference type="AlphaFoldDB" id="A0A926GD73"/>
<dbReference type="InterPro" id="IPR052755">
    <property type="entry name" value="Lysozyme_Inhibitor_LprI"/>
</dbReference>
<evidence type="ECO:0000313" key="2">
    <source>
        <dbReference type="EMBL" id="MBC9246167.1"/>
    </source>
</evidence>
<evidence type="ECO:0000256" key="1">
    <source>
        <dbReference type="SAM" id="SignalP"/>
    </source>
</evidence>
<accession>A0A926GD73</accession>
<name>A0A926GD73_9RHOB</name>
<comment type="caution">
    <text evidence="2">The sequence shown here is derived from an EMBL/GenBank/DDBJ whole genome shotgun (WGS) entry which is preliminary data.</text>
</comment>
<dbReference type="Proteomes" id="UP000608594">
    <property type="component" value="Unassembled WGS sequence"/>
</dbReference>
<proteinExistence type="predicted"/>
<dbReference type="GO" id="GO:0005576">
    <property type="term" value="C:extracellular region"/>
    <property type="evidence" value="ECO:0007669"/>
    <property type="project" value="TreeGrafter"/>
</dbReference>
<dbReference type="PANTHER" id="PTHR37549">
    <property type="entry name" value="LIPOPROTEIN LPRI"/>
    <property type="match status" value="1"/>
</dbReference>
<dbReference type="EMBL" id="JACOQL010000002">
    <property type="protein sequence ID" value="MBC9246167.1"/>
    <property type="molecule type" value="Genomic_DNA"/>
</dbReference>
<dbReference type="PANTHER" id="PTHR37549:SF1">
    <property type="entry name" value="LIPOPROTEIN LPRI"/>
    <property type="match status" value="1"/>
</dbReference>
<evidence type="ECO:0008006" key="4">
    <source>
        <dbReference type="Google" id="ProtNLM"/>
    </source>
</evidence>
<feature type="signal peptide" evidence="1">
    <location>
        <begin position="1"/>
        <end position="21"/>
    </location>
</feature>
<organism evidence="2 3">
    <name type="scientific">Paracoccus amoyensis</name>
    <dbReference type="NCBI Taxonomy" id="2760093"/>
    <lineage>
        <taxon>Bacteria</taxon>
        <taxon>Pseudomonadati</taxon>
        <taxon>Pseudomonadota</taxon>
        <taxon>Alphaproteobacteria</taxon>
        <taxon>Rhodobacterales</taxon>
        <taxon>Paracoccaceae</taxon>
        <taxon>Paracoccus</taxon>
    </lineage>
</organism>
<sequence length="113" mass="12732">MPKSKLLIAILLIGSPMMSQAASFDCDLPDLKPDERAICDNRDLNDADVKMVTTLDLLAGLFAMGTRGNMMDQQVTWLHQREACGADVDCIRDAYDRRQKQLDDIYQSIDRPI</sequence>
<feature type="chain" id="PRO_5037502936" description="Lysozyme inhibitor LprI N-terminal domain-containing protein" evidence="1">
    <location>
        <begin position="22"/>
        <end position="113"/>
    </location>
</feature>
<keyword evidence="1" id="KW-0732">Signal</keyword>
<gene>
    <name evidence="2" type="ORF">H4P12_05445</name>
</gene>
<keyword evidence="3" id="KW-1185">Reference proteome</keyword>
<protein>
    <recommendedName>
        <fullName evidence="4">Lysozyme inhibitor LprI N-terminal domain-containing protein</fullName>
    </recommendedName>
</protein>